<evidence type="ECO:0000313" key="2">
    <source>
        <dbReference type="Proteomes" id="UP000255269"/>
    </source>
</evidence>
<organism evidence="1 2">
    <name type="scientific">Helicobacter pullorum</name>
    <dbReference type="NCBI Taxonomy" id="35818"/>
    <lineage>
        <taxon>Bacteria</taxon>
        <taxon>Pseudomonadati</taxon>
        <taxon>Campylobacterota</taxon>
        <taxon>Epsilonproteobacteria</taxon>
        <taxon>Campylobacterales</taxon>
        <taxon>Helicobacteraceae</taxon>
        <taxon>Helicobacter</taxon>
    </lineage>
</organism>
<dbReference type="AlphaFoldDB" id="A0A377PXY8"/>
<proteinExistence type="predicted"/>
<gene>
    <name evidence="1" type="ORF">NCTC13156_00146</name>
</gene>
<dbReference type="EMBL" id="UGJF01000001">
    <property type="protein sequence ID" value="STQ87334.1"/>
    <property type="molecule type" value="Genomic_DNA"/>
</dbReference>
<accession>A0A377PXY8</accession>
<protein>
    <submittedName>
        <fullName evidence="1">Uncharacterized protein</fullName>
    </submittedName>
</protein>
<sequence>MSLITSKKLEKLIRDPKLFFQDTFKKRLIPLGNALKKYKPKKREGYSKYVIVSAVYNVEKYLDDYFKSIY</sequence>
<name>A0A377PXY8_9HELI</name>
<reference evidence="1 2" key="1">
    <citation type="submission" date="2018-06" db="EMBL/GenBank/DDBJ databases">
        <authorList>
            <consortium name="Pathogen Informatics"/>
            <person name="Doyle S."/>
        </authorList>
    </citation>
    <scope>NUCLEOTIDE SEQUENCE [LARGE SCALE GENOMIC DNA]</scope>
    <source>
        <strain evidence="1 2">NCTC13156</strain>
    </source>
</reference>
<dbReference type="Proteomes" id="UP000255269">
    <property type="component" value="Unassembled WGS sequence"/>
</dbReference>
<evidence type="ECO:0000313" key="1">
    <source>
        <dbReference type="EMBL" id="STQ87334.1"/>
    </source>
</evidence>